<dbReference type="PANTHER" id="PTHR47381:SF3">
    <property type="entry name" value="ALPHA_BETA-HYDROLASES SUPERFAMILY PROTEIN"/>
    <property type="match status" value="1"/>
</dbReference>
<protein>
    <submittedName>
        <fullName evidence="1">Uncharacterized protein</fullName>
    </submittedName>
</protein>
<accession>A0A3G9IXZ2</accession>
<proteinExistence type="predicted"/>
<dbReference type="OrthoDB" id="3668964at2"/>
<dbReference type="EMBL" id="AP019308">
    <property type="protein sequence ID" value="BBH23202.1"/>
    <property type="molecule type" value="Genomic_DNA"/>
</dbReference>
<dbReference type="GO" id="GO:0008236">
    <property type="term" value="F:serine-type peptidase activity"/>
    <property type="evidence" value="ECO:0007669"/>
    <property type="project" value="InterPro"/>
</dbReference>
<gene>
    <name evidence="1" type="ORF">Back11_45470</name>
</gene>
<dbReference type="Gene3D" id="3.40.50.1820">
    <property type="entry name" value="alpha/beta hydrolase"/>
    <property type="match status" value="1"/>
</dbReference>
<dbReference type="GO" id="GO:0006508">
    <property type="term" value="P:proteolysis"/>
    <property type="evidence" value="ECO:0007669"/>
    <property type="project" value="InterPro"/>
</dbReference>
<sequence>MNRIITEQFVVQGIPILSIYEESASRLPLVIYIHGYGGSKKDGLEFGHKIVERGMYFVAFDAAGHGERKQDERDSLIKESSVYPPDTGLDTWLHMLEVIAKTTEDIDALLLHFMNDPKVNTERLGVTGLSMGGYAVYFIAANDPRVQVAVPIIGLASFLERWEDVLLESSTYERWAEALKESEEHTKLRTAFVQSIDPYDKLASFYPKPLLISIGDIDVEQPKKYTINLYKTLKPAYRDCPDRLKLSVHDGVGHFVTSAMMEEACEWFEKHL</sequence>
<organism evidence="1 2">
    <name type="scientific">Paenibacillus baekrokdamisoli</name>
    <dbReference type="NCBI Taxonomy" id="1712516"/>
    <lineage>
        <taxon>Bacteria</taxon>
        <taxon>Bacillati</taxon>
        <taxon>Bacillota</taxon>
        <taxon>Bacilli</taxon>
        <taxon>Bacillales</taxon>
        <taxon>Paenibacillaceae</taxon>
        <taxon>Paenibacillus</taxon>
    </lineage>
</organism>
<dbReference type="Pfam" id="PF00326">
    <property type="entry name" value="Peptidase_S9"/>
    <property type="match status" value="1"/>
</dbReference>
<dbReference type="SUPFAM" id="SSF53474">
    <property type="entry name" value="alpha/beta-Hydrolases"/>
    <property type="match status" value="1"/>
</dbReference>
<keyword evidence="2" id="KW-1185">Reference proteome</keyword>
<dbReference type="Proteomes" id="UP000275368">
    <property type="component" value="Chromosome"/>
</dbReference>
<dbReference type="PANTHER" id="PTHR47381">
    <property type="entry name" value="ALPHA/BETA-HYDROLASES SUPERFAMILY PROTEIN"/>
    <property type="match status" value="1"/>
</dbReference>
<name>A0A3G9IXZ2_9BACL</name>
<evidence type="ECO:0000313" key="1">
    <source>
        <dbReference type="EMBL" id="BBH23202.1"/>
    </source>
</evidence>
<dbReference type="RefSeq" id="WP_125662477.1">
    <property type="nucleotide sequence ID" value="NZ_AP019308.1"/>
</dbReference>
<dbReference type="InterPro" id="IPR029058">
    <property type="entry name" value="AB_hydrolase_fold"/>
</dbReference>
<dbReference type="AlphaFoldDB" id="A0A3G9IXZ2"/>
<dbReference type="InterPro" id="IPR001375">
    <property type="entry name" value="Peptidase_S9_cat"/>
</dbReference>
<reference evidence="1 2" key="1">
    <citation type="submission" date="2018-11" db="EMBL/GenBank/DDBJ databases">
        <title>Complete genome sequence of Paenibacillus baekrokdamisoli strain KCTC 33723.</title>
        <authorList>
            <person name="Kang S.W."/>
            <person name="Lee K.C."/>
            <person name="Kim K.K."/>
            <person name="Kim J.S."/>
            <person name="Kim D.S."/>
            <person name="Ko S.H."/>
            <person name="Yang S.H."/>
            <person name="Lee J.S."/>
        </authorList>
    </citation>
    <scope>NUCLEOTIDE SEQUENCE [LARGE SCALE GENOMIC DNA]</scope>
    <source>
        <strain evidence="1 2">KCTC 33723</strain>
    </source>
</reference>
<evidence type="ECO:0000313" key="2">
    <source>
        <dbReference type="Proteomes" id="UP000275368"/>
    </source>
</evidence>
<dbReference type="KEGG" id="pbk:Back11_45470"/>